<proteinExistence type="predicted"/>
<evidence type="ECO:0000313" key="1">
    <source>
        <dbReference type="EMBL" id="AAZ06214.1"/>
    </source>
</evidence>
<name>Q0P199_ORYSI</name>
<protein>
    <submittedName>
        <fullName evidence="1">Uncharacterized protein</fullName>
    </submittedName>
</protein>
<gene>
    <name evidence="1" type="ORF">TQB7A1.5</name>
</gene>
<organism evidence="1">
    <name type="scientific">Oryza sativa subsp. indica</name>
    <name type="common">Rice</name>
    <dbReference type="NCBI Taxonomy" id="39946"/>
    <lineage>
        <taxon>Eukaryota</taxon>
        <taxon>Viridiplantae</taxon>
        <taxon>Streptophyta</taxon>
        <taxon>Embryophyta</taxon>
        <taxon>Tracheophyta</taxon>
        <taxon>Spermatophyta</taxon>
        <taxon>Magnoliopsida</taxon>
        <taxon>Liliopsida</taxon>
        <taxon>Poales</taxon>
        <taxon>Poaceae</taxon>
        <taxon>BOP clade</taxon>
        <taxon>Oryzoideae</taxon>
        <taxon>Oryzeae</taxon>
        <taxon>Oryzinae</taxon>
        <taxon>Oryza</taxon>
        <taxon>Oryza sativa</taxon>
    </lineage>
</organism>
<sequence>MGWTLMGHGENRSTVVHSWGARIHRHHAVWQAVGLVVDFSERHRGPRIRSGRWRCAGDGWRAVGGKGSIGREVSIKHRAPASFRRRQRFSQRLIYKYMKNGVLNVHFHDGSSMTATQLRRRLC</sequence>
<reference evidence="1" key="1">
    <citation type="journal article" date="2006" name="Nature">
        <title>Sub1A is an ethylene-response-factor-like gene that confers submergence tolerance to rice.</title>
        <authorList>
            <person name="Xu K."/>
            <person name="Xu X."/>
            <person name="Fukao T."/>
            <person name="Canlas P."/>
            <person name="Maghirang-Rodriguez R."/>
            <person name="Heuer S."/>
            <person name="Ismail A.M."/>
            <person name="Bailey-Serres J."/>
            <person name="Ronald P.C."/>
            <person name="Mackill D.J."/>
        </authorList>
    </citation>
    <scope>NUCLEOTIDE SEQUENCE</scope>
</reference>
<dbReference type="EMBL" id="DQ011604">
    <property type="protein sequence ID" value="AAZ06214.1"/>
    <property type="molecule type" value="Genomic_DNA"/>
</dbReference>
<accession>Q0P199</accession>
<dbReference type="AlphaFoldDB" id="Q0P199"/>